<evidence type="ECO:0000313" key="4">
    <source>
        <dbReference type="EMBL" id="MDQ2090747.1"/>
    </source>
</evidence>
<dbReference type="InterPro" id="IPR029063">
    <property type="entry name" value="SAM-dependent_MTases_sf"/>
</dbReference>
<dbReference type="SUPFAM" id="SSF53335">
    <property type="entry name" value="S-adenosyl-L-methionine-dependent methyltransferases"/>
    <property type="match status" value="1"/>
</dbReference>
<dbReference type="InterPro" id="IPR041698">
    <property type="entry name" value="Methyltransf_25"/>
</dbReference>
<sequence>MIDTKTISVYDARDEDYAKLNEKLYELPELEEFAVQLPAGGRVLDLGCGPGQYAGKLAAWGYEVDATDASAKMVARAASHSGVTAWQARFDELDVVGVYDGVWANFSLLHIRKAELPGVLARIRRAGKPGMTLHVAVKLGEGEGPDAIGRFYAYYGANELTGLLQEAGFSIVTRRFGEGAGLSGETAKHVSMLCRG</sequence>
<evidence type="ECO:0000259" key="3">
    <source>
        <dbReference type="Pfam" id="PF13649"/>
    </source>
</evidence>
<evidence type="ECO:0000256" key="1">
    <source>
        <dbReference type="ARBA" id="ARBA00022603"/>
    </source>
</evidence>
<dbReference type="Gene3D" id="3.40.50.150">
    <property type="entry name" value="Vaccinia Virus protein VP39"/>
    <property type="match status" value="1"/>
</dbReference>
<keyword evidence="2" id="KW-0808">Transferase</keyword>
<reference evidence="4" key="1">
    <citation type="submission" date="2022-07" db="EMBL/GenBank/DDBJ databases">
        <authorList>
            <person name="Otstavnykh N."/>
            <person name="Isaeva M."/>
            <person name="Bystritskaya E."/>
        </authorList>
    </citation>
    <scope>NUCLEOTIDE SEQUENCE</scope>
    <source>
        <strain evidence="4">KCTC 52189</strain>
    </source>
</reference>
<protein>
    <submittedName>
        <fullName evidence="4">Methyltransferase domain-containing protein</fullName>
    </submittedName>
</protein>
<dbReference type="Proteomes" id="UP001226762">
    <property type="component" value="Unassembled WGS sequence"/>
</dbReference>
<dbReference type="GO" id="GO:0032259">
    <property type="term" value="P:methylation"/>
    <property type="evidence" value="ECO:0007669"/>
    <property type="project" value="UniProtKB-KW"/>
</dbReference>
<proteinExistence type="predicted"/>
<feature type="domain" description="Methyltransferase" evidence="3">
    <location>
        <begin position="43"/>
        <end position="130"/>
    </location>
</feature>
<comment type="caution">
    <text evidence="4">The sequence shown here is derived from an EMBL/GenBank/DDBJ whole genome shotgun (WGS) entry which is preliminary data.</text>
</comment>
<dbReference type="PANTHER" id="PTHR43861:SF1">
    <property type="entry name" value="TRANS-ACONITATE 2-METHYLTRANSFERASE"/>
    <property type="match status" value="1"/>
</dbReference>
<keyword evidence="5" id="KW-1185">Reference proteome</keyword>
<dbReference type="RefSeq" id="WP_306736014.1">
    <property type="nucleotide sequence ID" value="NZ_JANHAX010000003.1"/>
</dbReference>
<dbReference type="PANTHER" id="PTHR43861">
    <property type="entry name" value="TRANS-ACONITATE 2-METHYLTRANSFERASE-RELATED"/>
    <property type="match status" value="1"/>
</dbReference>
<keyword evidence="1 4" id="KW-0489">Methyltransferase</keyword>
<dbReference type="GO" id="GO:0008168">
    <property type="term" value="F:methyltransferase activity"/>
    <property type="evidence" value="ECO:0007669"/>
    <property type="project" value="UniProtKB-KW"/>
</dbReference>
<dbReference type="CDD" id="cd02440">
    <property type="entry name" value="AdoMet_MTases"/>
    <property type="match status" value="1"/>
</dbReference>
<evidence type="ECO:0000313" key="5">
    <source>
        <dbReference type="Proteomes" id="UP001226762"/>
    </source>
</evidence>
<name>A0AAE3WDK1_9RHOB</name>
<dbReference type="Pfam" id="PF13649">
    <property type="entry name" value="Methyltransf_25"/>
    <property type="match status" value="1"/>
</dbReference>
<evidence type="ECO:0000256" key="2">
    <source>
        <dbReference type="ARBA" id="ARBA00022679"/>
    </source>
</evidence>
<organism evidence="4 5">
    <name type="scientific">Marimonas arenosa</name>
    <dbReference type="NCBI Taxonomy" id="1795305"/>
    <lineage>
        <taxon>Bacteria</taxon>
        <taxon>Pseudomonadati</taxon>
        <taxon>Pseudomonadota</taxon>
        <taxon>Alphaproteobacteria</taxon>
        <taxon>Rhodobacterales</taxon>
        <taxon>Paracoccaceae</taxon>
        <taxon>Marimonas</taxon>
    </lineage>
</organism>
<dbReference type="EMBL" id="JANHAX010000003">
    <property type="protein sequence ID" value="MDQ2090747.1"/>
    <property type="molecule type" value="Genomic_DNA"/>
</dbReference>
<reference evidence="4" key="2">
    <citation type="submission" date="2023-02" db="EMBL/GenBank/DDBJ databases">
        <title>'Rhodoalgimonas zhirmunskyi' gen. nov., isolated from a red alga.</title>
        <authorList>
            <person name="Nedashkovskaya O.I."/>
            <person name="Otstavnykh N.Y."/>
            <person name="Bystritskaya E.P."/>
            <person name="Balabanova L.A."/>
            <person name="Isaeva M.P."/>
        </authorList>
    </citation>
    <scope>NUCLEOTIDE SEQUENCE</scope>
    <source>
        <strain evidence="4">KCTC 52189</strain>
    </source>
</reference>
<dbReference type="AlphaFoldDB" id="A0AAE3WDK1"/>
<accession>A0AAE3WDK1</accession>
<gene>
    <name evidence="4" type="ORF">NO357_12625</name>
</gene>